<dbReference type="EMBL" id="FOCG01000001">
    <property type="protein sequence ID" value="SEM60411.1"/>
    <property type="molecule type" value="Genomic_DNA"/>
</dbReference>
<proteinExistence type="predicted"/>
<dbReference type="Pfam" id="PF00005">
    <property type="entry name" value="ABC_tran"/>
    <property type="match status" value="1"/>
</dbReference>
<feature type="transmembrane region" description="Helical" evidence="9">
    <location>
        <begin position="34"/>
        <end position="57"/>
    </location>
</feature>
<dbReference type="Gene3D" id="3.40.50.300">
    <property type="entry name" value="P-loop containing nucleotide triphosphate hydrolases"/>
    <property type="match status" value="1"/>
</dbReference>
<protein>
    <submittedName>
        <fullName evidence="12">ATP-binding cassette, subfamily B</fullName>
    </submittedName>
</protein>
<dbReference type="InterPro" id="IPR036640">
    <property type="entry name" value="ABC1_TM_sf"/>
</dbReference>
<keyword evidence="7 9" id="KW-1133">Transmembrane helix</keyword>
<evidence type="ECO:0000259" key="11">
    <source>
        <dbReference type="PROSITE" id="PS50929"/>
    </source>
</evidence>
<evidence type="ECO:0000313" key="12">
    <source>
        <dbReference type="EMBL" id="SEM60411.1"/>
    </source>
</evidence>
<dbReference type="InterPro" id="IPR017871">
    <property type="entry name" value="ABC_transporter-like_CS"/>
</dbReference>
<dbReference type="FunFam" id="3.40.50.300:FF:000287">
    <property type="entry name" value="Multidrug ABC transporter ATP-binding protein"/>
    <property type="match status" value="1"/>
</dbReference>
<feature type="transmembrane region" description="Helical" evidence="9">
    <location>
        <begin position="188"/>
        <end position="205"/>
    </location>
</feature>
<evidence type="ECO:0000259" key="10">
    <source>
        <dbReference type="PROSITE" id="PS50893"/>
    </source>
</evidence>
<dbReference type="PROSITE" id="PS50929">
    <property type="entry name" value="ABC_TM1F"/>
    <property type="match status" value="1"/>
</dbReference>
<feature type="transmembrane region" description="Helical" evidence="9">
    <location>
        <begin position="165"/>
        <end position="182"/>
    </location>
</feature>
<dbReference type="AlphaFoldDB" id="A0A1H7ZQ52"/>
<dbReference type="SUPFAM" id="SSF52540">
    <property type="entry name" value="P-loop containing nucleoside triphosphate hydrolases"/>
    <property type="match status" value="1"/>
</dbReference>
<reference evidence="12 13" key="1">
    <citation type="submission" date="2016-10" db="EMBL/GenBank/DDBJ databases">
        <authorList>
            <person name="de Groot N.N."/>
        </authorList>
    </citation>
    <scope>NUCLEOTIDE SEQUENCE [LARGE SCALE GENOMIC DNA]</scope>
    <source>
        <strain evidence="12 13">CGMCC 1.5070</strain>
    </source>
</reference>
<dbReference type="CDD" id="cd18547">
    <property type="entry name" value="ABC_6TM_Tm288_like"/>
    <property type="match status" value="1"/>
</dbReference>
<evidence type="ECO:0000256" key="9">
    <source>
        <dbReference type="SAM" id="Phobius"/>
    </source>
</evidence>
<feature type="domain" description="ABC transporter" evidence="10">
    <location>
        <begin position="363"/>
        <end position="597"/>
    </location>
</feature>
<dbReference type="InterPro" id="IPR003593">
    <property type="entry name" value="AAA+_ATPase"/>
</dbReference>
<dbReference type="CDD" id="cd03254">
    <property type="entry name" value="ABCC_Glucan_exporter_like"/>
    <property type="match status" value="1"/>
</dbReference>
<feature type="transmembrane region" description="Helical" evidence="9">
    <location>
        <begin position="276"/>
        <end position="300"/>
    </location>
</feature>
<evidence type="ECO:0000256" key="7">
    <source>
        <dbReference type="ARBA" id="ARBA00022989"/>
    </source>
</evidence>
<keyword evidence="3" id="KW-1003">Cell membrane</keyword>
<evidence type="ECO:0000256" key="5">
    <source>
        <dbReference type="ARBA" id="ARBA00022741"/>
    </source>
</evidence>
<keyword evidence="4 9" id="KW-0812">Transmembrane</keyword>
<feature type="domain" description="ABC transmembrane type-1" evidence="11">
    <location>
        <begin position="37"/>
        <end position="329"/>
    </location>
</feature>
<dbReference type="FunFam" id="1.20.1560.10:FF:000011">
    <property type="entry name" value="Multidrug ABC transporter ATP-binding protein"/>
    <property type="match status" value="1"/>
</dbReference>
<evidence type="ECO:0000313" key="13">
    <source>
        <dbReference type="Proteomes" id="UP000199158"/>
    </source>
</evidence>
<dbReference type="SMART" id="SM00382">
    <property type="entry name" value="AAA"/>
    <property type="match status" value="1"/>
</dbReference>
<dbReference type="InterPro" id="IPR027417">
    <property type="entry name" value="P-loop_NTPase"/>
</dbReference>
<evidence type="ECO:0000256" key="1">
    <source>
        <dbReference type="ARBA" id="ARBA00004651"/>
    </source>
</evidence>
<feature type="transmembrane region" description="Helical" evidence="9">
    <location>
        <begin position="77"/>
        <end position="100"/>
    </location>
</feature>
<dbReference type="GO" id="GO:0005524">
    <property type="term" value="F:ATP binding"/>
    <property type="evidence" value="ECO:0007669"/>
    <property type="project" value="UniProtKB-KW"/>
</dbReference>
<dbReference type="InterPro" id="IPR011527">
    <property type="entry name" value="ABC1_TM_dom"/>
</dbReference>
<sequence>MKHMGQNQKMSDAKVKDLKGTYKRLFGYVGKYKASFVLVVIFAILSTIAAVLAPLVLGMTTNELHRGIIDASNGGAGINFALMRKILIILGLLYVCSALFKYFEQYIMAGISQKTMYSLRKVVDEKIKKLPLNYFDTRTFGDVLSRVTNDVDTVQQSLQQGITQLITSATTIVGILIMMISISPVLTAIALCTLPFSFLISIGVVKKSQGLFRGQQQAIGDINGHVEEMYSGHNVIKVFNREDEVIEKFDKINNQLYDYGWKAQFMSSIMMPGISFIGNIGYALIAIVGGLAVVSGRMYVGSIQSFIQYMRQFTMPIVQTSQIMNLMQSTGAAAERIFEFLDETEETPEKSPAVEITNVQGNVEFSHVKFGYSSENTLIHDLNIHVKSGEQVAIVGPTGAGKTTIVNLLMRFYEINSGSIKIDGVDIMDMKRSDLRNLFGMVLQDTWLFKGTIRENIEYGRLGASFEEIEAAAKSAHAHKFIMQLPDGYDFVLNEDASNISQGQRQLLTIARAILSQPNILILDEATSSVDTRTEQRIQRGMKNLMKGRTSFVIAHRLSTIKDANLIMVLQDGDIVETGTHDELIAQNGFYAQLYNSQFASNNVA</sequence>
<name>A0A1H7ZQ52_9FIRM</name>
<accession>A0A1H7ZQ52</accession>
<keyword evidence="8 9" id="KW-0472">Membrane</keyword>
<dbReference type="GO" id="GO:0016887">
    <property type="term" value="F:ATP hydrolysis activity"/>
    <property type="evidence" value="ECO:0007669"/>
    <property type="project" value="InterPro"/>
</dbReference>
<keyword evidence="6 12" id="KW-0067">ATP-binding</keyword>
<dbReference type="InterPro" id="IPR003439">
    <property type="entry name" value="ABC_transporter-like_ATP-bd"/>
</dbReference>
<evidence type="ECO:0000256" key="8">
    <source>
        <dbReference type="ARBA" id="ARBA00023136"/>
    </source>
</evidence>
<keyword evidence="2" id="KW-0813">Transport</keyword>
<evidence type="ECO:0000256" key="6">
    <source>
        <dbReference type="ARBA" id="ARBA00022840"/>
    </source>
</evidence>
<dbReference type="OrthoDB" id="9762778at2"/>
<evidence type="ECO:0000256" key="2">
    <source>
        <dbReference type="ARBA" id="ARBA00022448"/>
    </source>
</evidence>
<dbReference type="GO" id="GO:0015421">
    <property type="term" value="F:ABC-type oligopeptide transporter activity"/>
    <property type="evidence" value="ECO:0007669"/>
    <property type="project" value="TreeGrafter"/>
</dbReference>
<dbReference type="SUPFAM" id="SSF90123">
    <property type="entry name" value="ABC transporter transmembrane region"/>
    <property type="match status" value="1"/>
</dbReference>
<dbReference type="InterPro" id="IPR039421">
    <property type="entry name" value="Type_1_exporter"/>
</dbReference>
<dbReference type="PANTHER" id="PTHR43394:SF1">
    <property type="entry name" value="ATP-BINDING CASSETTE SUB-FAMILY B MEMBER 10, MITOCHONDRIAL"/>
    <property type="match status" value="1"/>
</dbReference>
<keyword evidence="5" id="KW-0547">Nucleotide-binding</keyword>
<dbReference type="GO" id="GO:0005886">
    <property type="term" value="C:plasma membrane"/>
    <property type="evidence" value="ECO:0007669"/>
    <property type="project" value="UniProtKB-SubCell"/>
</dbReference>
<dbReference type="Pfam" id="PF00664">
    <property type="entry name" value="ABC_membrane"/>
    <property type="match status" value="1"/>
</dbReference>
<keyword evidence="13" id="KW-1185">Reference proteome</keyword>
<organism evidence="12 13">
    <name type="scientific">Hydrogenoanaerobacterium saccharovorans</name>
    <dbReference type="NCBI Taxonomy" id="474960"/>
    <lineage>
        <taxon>Bacteria</taxon>
        <taxon>Bacillati</taxon>
        <taxon>Bacillota</taxon>
        <taxon>Clostridia</taxon>
        <taxon>Eubacteriales</taxon>
        <taxon>Oscillospiraceae</taxon>
        <taxon>Hydrogenoanaerobacterium</taxon>
    </lineage>
</organism>
<gene>
    <name evidence="12" type="ORF">SAMN05216180_0810</name>
</gene>
<evidence type="ECO:0000256" key="4">
    <source>
        <dbReference type="ARBA" id="ARBA00022692"/>
    </source>
</evidence>
<dbReference type="PROSITE" id="PS00211">
    <property type="entry name" value="ABC_TRANSPORTER_1"/>
    <property type="match status" value="1"/>
</dbReference>
<dbReference type="STRING" id="474960.SAMN05216180_0810"/>
<dbReference type="PANTHER" id="PTHR43394">
    <property type="entry name" value="ATP-DEPENDENT PERMEASE MDL1, MITOCHONDRIAL"/>
    <property type="match status" value="1"/>
</dbReference>
<dbReference type="PROSITE" id="PS50893">
    <property type="entry name" value="ABC_TRANSPORTER_2"/>
    <property type="match status" value="1"/>
</dbReference>
<dbReference type="Gene3D" id="1.20.1560.10">
    <property type="entry name" value="ABC transporter type 1, transmembrane domain"/>
    <property type="match status" value="1"/>
</dbReference>
<dbReference type="RefSeq" id="WP_092751878.1">
    <property type="nucleotide sequence ID" value="NZ_FOCG01000001.1"/>
</dbReference>
<evidence type="ECO:0000256" key="3">
    <source>
        <dbReference type="ARBA" id="ARBA00022475"/>
    </source>
</evidence>
<comment type="subcellular location">
    <subcellularLocation>
        <location evidence="1">Cell membrane</location>
        <topology evidence="1">Multi-pass membrane protein</topology>
    </subcellularLocation>
</comment>
<dbReference type="Proteomes" id="UP000199158">
    <property type="component" value="Unassembled WGS sequence"/>
</dbReference>